<dbReference type="SUPFAM" id="SSF48452">
    <property type="entry name" value="TPR-like"/>
    <property type="match status" value="1"/>
</dbReference>
<evidence type="ECO:0000256" key="3">
    <source>
        <dbReference type="ARBA" id="ARBA00022776"/>
    </source>
</evidence>
<keyword evidence="10" id="KW-1185">Reference proteome</keyword>
<keyword evidence="6" id="KW-0131">Cell cycle</keyword>
<evidence type="ECO:0000256" key="8">
    <source>
        <dbReference type="SAM" id="MobiDB-lite"/>
    </source>
</evidence>
<keyword evidence="2" id="KW-0677">Repeat</keyword>
<proteinExistence type="predicted"/>
<evidence type="ECO:0000313" key="10">
    <source>
        <dbReference type="Proteomes" id="UP001210925"/>
    </source>
</evidence>
<dbReference type="Proteomes" id="UP001210925">
    <property type="component" value="Unassembled WGS sequence"/>
</dbReference>
<keyword evidence="3" id="KW-0498">Mitosis</keyword>
<gene>
    <name evidence="9" type="primary">CDC16</name>
    <name evidence="9" type="ORF">HK103_005006</name>
</gene>
<keyword evidence="1" id="KW-0132">Cell division</keyword>
<keyword evidence="5 7" id="KW-0802">TPR repeat</keyword>
<keyword evidence="4" id="KW-0833">Ubl conjugation pathway</keyword>
<comment type="caution">
    <text evidence="9">The sequence shown here is derived from an EMBL/GenBank/DDBJ whole genome shotgun (WGS) entry which is preliminary data.</text>
</comment>
<dbReference type="GO" id="GO:0005680">
    <property type="term" value="C:anaphase-promoting complex"/>
    <property type="evidence" value="ECO:0007669"/>
    <property type="project" value="UniProtKB-ARBA"/>
</dbReference>
<dbReference type="AlphaFoldDB" id="A0AAD5UJM4"/>
<feature type="region of interest" description="Disordered" evidence="8">
    <location>
        <begin position="546"/>
        <end position="644"/>
    </location>
</feature>
<organism evidence="9 10">
    <name type="scientific">Boothiomyces macroporosus</name>
    <dbReference type="NCBI Taxonomy" id="261099"/>
    <lineage>
        <taxon>Eukaryota</taxon>
        <taxon>Fungi</taxon>
        <taxon>Fungi incertae sedis</taxon>
        <taxon>Chytridiomycota</taxon>
        <taxon>Chytridiomycota incertae sedis</taxon>
        <taxon>Chytridiomycetes</taxon>
        <taxon>Rhizophydiales</taxon>
        <taxon>Terramycetaceae</taxon>
        <taxon>Boothiomyces</taxon>
    </lineage>
</organism>
<protein>
    <submittedName>
        <fullName evidence="9">Anaphase promoting complex subunit cdc16</fullName>
    </submittedName>
</protein>
<dbReference type="GO" id="GO:0051301">
    <property type="term" value="P:cell division"/>
    <property type="evidence" value="ECO:0007669"/>
    <property type="project" value="UniProtKB-KW"/>
</dbReference>
<name>A0AAD5UJM4_9FUNG</name>
<reference evidence="9" key="1">
    <citation type="submission" date="2020-05" db="EMBL/GenBank/DDBJ databases">
        <title>Phylogenomic resolution of chytrid fungi.</title>
        <authorList>
            <person name="Stajich J.E."/>
            <person name="Amses K."/>
            <person name="Simmons R."/>
            <person name="Seto K."/>
            <person name="Myers J."/>
            <person name="Bonds A."/>
            <person name="Quandt C.A."/>
            <person name="Barry K."/>
            <person name="Liu P."/>
            <person name="Grigoriev I."/>
            <person name="Longcore J.E."/>
            <person name="James T.Y."/>
        </authorList>
    </citation>
    <scope>NUCLEOTIDE SEQUENCE</scope>
    <source>
        <strain evidence="9">PLAUS21</strain>
    </source>
</reference>
<evidence type="ECO:0000256" key="2">
    <source>
        <dbReference type="ARBA" id="ARBA00022737"/>
    </source>
</evidence>
<evidence type="ECO:0000256" key="6">
    <source>
        <dbReference type="ARBA" id="ARBA00023306"/>
    </source>
</evidence>
<accession>A0AAD5UJM4</accession>
<evidence type="ECO:0000313" key="9">
    <source>
        <dbReference type="EMBL" id="KAJ3257022.1"/>
    </source>
</evidence>
<evidence type="ECO:0000256" key="4">
    <source>
        <dbReference type="ARBA" id="ARBA00022786"/>
    </source>
</evidence>
<sequence>MTKVLKKAVKKKVKKLDVEQERDDPMDIYNLALIQYYSEKYLEGLQILKKLARSKWKSLLKCQLLNKLEKWDEIIEELESPVSSEFDDLMETSETSVDSLLWHLKGIAQQNKALKDAAKQSFIKALNIDPHCFQSFDSLLEGYLVTASEGEQIIHDLPLEKYTGTEAELLQSLYIAKLSKYGEKDVFVDAIDKIQKIGLSKCNLVALSKAEVYMVHYDFKPAYDILKEALQDCEHNMELLVPYIICLSQTMKINVLFVLVHELVDLFPKSCVSWFGVGVYYYHIGKYIEARRKTVQMNPHFGPGWIAFGHSFSLEGEYDSAISTYSSASKVLLGVHLPLMYIGMEHHQLENYALAQDFFNLAHEKCHTDPLLLNEMGVLEYTNEHYFTQVLSILESNQVSTMQWSATFCNLGHAYRKLENYKEARKHFLLVNGDVASLESAYVGLGLVCYFESNNQEAVEWVTKALSVNPKSKYCQDILDEIITELVNDTERPLSILPDSIWAIDIEQLKQKSKDQEIDVENLDDSDILSNPDEILFEYNISSNSDPFVDSSPPRTRKSPRRKKGVNVSPPSTGPRRGLLNFKPEQKTPPRKLRSRTSNPFEPSYSDDLSIEGEPIDDNIFGISETPDLDIDMDLDEGNSSPDY</sequence>
<feature type="repeat" description="TPR" evidence="7">
    <location>
        <begin position="439"/>
        <end position="472"/>
    </location>
</feature>
<dbReference type="InterPro" id="IPR011990">
    <property type="entry name" value="TPR-like_helical_dom_sf"/>
</dbReference>
<dbReference type="GO" id="GO:0016567">
    <property type="term" value="P:protein ubiquitination"/>
    <property type="evidence" value="ECO:0007669"/>
    <property type="project" value="TreeGrafter"/>
</dbReference>
<dbReference type="Pfam" id="PF13181">
    <property type="entry name" value="TPR_8"/>
    <property type="match status" value="2"/>
</dbReference>
<dbReference type="GO" id="GO:0031145">
    <property type="term" value="P:anaphase-promoting complex-dependent catabolic process"/>
    <property type="evidence" value="ECO:0007669"/>
    <property type="project" value="TreeGrafter"/>
</dbReference>
<dbReference type="PROSITE" id="PS50005">
    <property type="entry name" value="TPR"/>
    <property type="match status" value="1"/>
</dbReference>
<dbReference type="InterPro" id="IPR019734">
    <property type="entry name" value="TPR_rpt"/>
</dbReference>
<dbReference type="SMART" id="SM00028">
    <property type="entry name" value="TPR"/>
    <property type="match status" value="6"/>
</dbReference>
<feature type="compositionally biased region" description="Basic residues" evidence="8">
    <location>
        <begin position="555"/>
        <end position="565"/>
    </location>
</feature>
<dbReference type="PANTHER" id="PTHR12558:SF9">
    <property type="entry name" value="CELL DIVISION CYCLE PROTEIN 16 HOMOLOG"/>
    <property type="match status" value="1"/>
</dbReference>
<dbReference type="Gene3D" id="1.25.40.10">
    <property type="entry name" value="Tetratricopeptide repeat domain"/>
    <property type="match status" value="1"/>
</dbReference>
<dbReference type="GO" id="GO:0005737">
    <property type="term" value="C:cytoplasm"/>
    <property type="evidence" value="ECO:0007669"/>
    <property type="project" value="TreeGrafter"/>
</dbReference>
<dbReference type="PANTHER" id="PTHR12558">
    <property type="entry name" value="CELL DIVISION CYCLE 16,23,27"/>
    <property type="match status" value="1"/>
</dbReference>
<evidence type="ECO:0000256" key="5">
    <source>
        <dbReference type="ARBA" id="ARBA00022803"/>
    </source>
</evidence>
<feature type="compositionally biased region" description="Acidic residues" evidence="8">
    <location>
        <begin position="627"/>
        <end position="637"/>
    </location>
</feature>
<evidence type="ECO:0000256" key="1">
    <source>
        <dbReference type="ARBA" id="ARBA00022618"/>
    </source>
</evidence>
<dbReference type="GO" id="GO:0045842">
    <property type="term" value="P:positive regulation of mitotic metaphase/anaphase transition"/>
    <property type="evidence" value="ECO:0007669"/>
    <property type="project" value="TreeGrafter"/>
</dbReference>
<dbReference type="EMBL" id="JADGKB010000043">
    <property type="protein sequence ID" value="KAJ3257022.1"/>
    <property type="molecule type" value="Genomic_DNA"/>
</dbReference>
<evidence type="ECO:0000256" key="7">
    <source>
        <dbReference type="PROSITE-ProRule" id="PRU00339"/>
    </source>
</evidence>